<dbReference type="GO" id="GO:0015628">
    <property type="term" value="P:protein secretion by the type II secretion system"/>
    <property type="evidence" value="ECO:0007669"/>
    <property type="project" value="TreeGrafter"/>
</dbReference>
<keyword evidence="3" id="KW-1003">Cell membrane</keyword>
<name>A0A286CYY4_9GAMM</name>
<feature type="transmembrane region" description="Helical" evidence="8">
    <location>
        <begin position="212"/>
        <end position="232"/>
    </location>
</feature>
<comment type="similarity">
    <text evidence="2">Belongs to the GSP F family.</text>
</comment>
<dbReference type="PANTHER" id="PTHR30012">
    <property type="entry name" value="GENERAL SECRETION PATHWAY PROTEIN"/>
    <property type="match status" value="1"/>
</dbReference>
<dbReference type="InterPro" id="IPR042094">
    <property type="entry name" value="T2SS_GspF_sf"/>
</dbReference>
<dbReference type="Proteomes" id="UP000219374">
    <property type="component" value="Unassembled WGS sequence"/>
</dbReference>
<evidence type="ECO:0000256" key="5">
    <source>
        <dbReference type="ARBA" id="ARBA00022692"/>
    </source>
</evidence>
<evidence type="ECO:0000256" key="6">
    <source>
        <dbReference type="ARBA" id="ARBA00022989"/>
    </source>
</evidence>
<evidence type="ECO:0000256" key="8">
    <source>
        <dbReference type="SAM" id="Phobius"/>
    </source>
</evidence>
<dbReference type="AlphaFoldDB" id="A0A286CYY4"/>
<evidence type="ECO:0000256" key="4">
    <source>
        <dbReference type="ARBA" id="ARBA00022519"/>
    </source>
</evidence>
<organism evidence="10 11">
    <name type="scientific">Pseudoxanthomonas wuyuanensis</name>
    <dbReference type="NCBI Taxonomy" id="1073196"/>
    <lineage>
        <taxon>Bacteria</taxon>
        <taxon>Pseudomonadati</taxon>
        <taxon>Pseudomonadota</taxon>
        <taxon>Gammaproteobacteria</taxon>
        <taxon>Lysobacterales</taxon>
        <taxon>Lysobacteraceae</taxon>
        <taxon>Pseudoxanthomonas</taxon>
    </lineage>
</organism>
<proteinExistence type="inferred from homology"/>
<gene>
    <name evidence="10" type="ORF">SAMN06296416_101742</name>
</gene>
<accession>A0A286CYY4</accession>
<keyword evidence="11" id="KW-1185">Reference proteome</keyword>
<keyword evidence="4" id="KW-0997">Cell inner membrane</keyword>
<keyword evidence="7 8" id="KW-0472">Membrane</keyword>
<dbReference type="Pfam" id="PF00482">
    <property type="entry name" value="T2SSF"/>
    <property type="match status" value="2"/>
</dbReference>
<dbReference type="PRINTS" id="PR00812">
    <property type="entry name" value="BCTERIALGSPF"/>
</dbReference>
<reference evidence="10 11" key="1">
    <citation type="submission" date="2017-09" db="EMBL/GenBank/DDBJ databases">
        <authorList>
            <person name="Ehlers B."/>
            <person name="Leendertz F.H."/>
        </authorList>
    </citation>
    <scope>NUCLEOTIDE SEQUENCE [LARGE SCALE GENOMIC DNA]</scope>
    <source>
        <strain evidence="10 11">CGMCC 1.10978</strain>
    </source>
</reference>
<evidence type="ECO:0000256" key="1">
    <source>
        <dbReference type="ARBA" id="ARBA00004429"/>
    </source>
</evidence>
<dbReference type="InterPro" id="IPR003004">
    <property type="entry name" value="GspF/PilC"/>
</dbReference>
<dbReference type="Gene3D" id="1.20.81.30">
    <property type="entry name" value="Type II secretion system (T2SS), domain F"/>
    <property type="match status" value="2"/>
</dbReference>
<feature type="domain" description="Type II secretion system protein GspF" evidence="9">
    <location>
        <begin position="262"/>
        <end position="383"/>
    </location>
</feature>
<protein>
    <submittedName>
        <fullName evidence="10">General secretion pathway protein F</fullName>
    </submittedName>
</protein>
<evidence type="ECO:0000256" key="3">
    <source>
        <dbReference type="ARBA" id="ARBA00022475"/>
    </source>
</evidence>
<dbReference type="GO" id="GO:0005886">
    <property type="term" value="C:plasma membrane"/>
    <property type="evidence" value="ECO:0007669"/>
    <property type="project" value="UniProtKB-SubCell"/>
</dbReference>
<feature type="transmembrane region" description="Helical" evidence="8">
    <location>
        <begin position="159"/>
        <end position="181"/>
    </location>
</feature>
<dbReference type="OrthoDB" id="9805682at2"/>
<keyword evidence="6 8" id="KW-1133">Transmembrane helix</keyword>
<evidence type="ECO:0000256" key="2">
    <source>
        <dbReference type="ARBA" id="ARBA00005745"/>
    </source>
</evidence>
<dbReference type="InterPro" id="IPR018076">
    <property type="entry name" value="T2SS_GspF_dom"/>
</dbReference>
<dbReference type="PANTHER" id="PTHR30012:SF7">
    <property type="entry name" value="PROTEIN TRANSPORT PROTEIN HOFC HOMOLOG"/>
    <property type="match status" value="1"/>
</dbReference>
<sequence length="392" mass="41848">MKHRILVSVGTGTAWLEIDADTAEAAELQAARRGARVLRVESGHDVALKSPVRYSQTVFLQEALTLLRAGLNVVEVLETLHRKESNPGFRDVLARMLARLREGASFSAAMADEAELFPPVLVAGVAASETAGGLAATLERYLEYDARIGQIKRKVTASAIYPLLLLIVGGGVILFLVAYVVPKFSAILDGSGRQVGVGTRVLLRCGQFINEYPWALVLALAAMVAGGAWLILHSQGRAVLLRAAARVPVLSDILCALGLSRFYRTLSLLLDSGIPLLPALDMVRGVLNPLQAAEVSAAMLRLRSGQMLSESLAGTSMVPPIAESLLRVGERSGALAAMSDKLADFLDADLDRKVETFSRLFEPLLMTLIGVVIGAIVVLMYAPIFDLVGNVG</sequence>
<evidence type="ECO:0000256" key="7">
    <source>
        <dbReference type="ARBA" id="ARBA00023136"/>
    </source>
</evidence>
<keyword evidence="5 8" id="KW-0812">Transmembrane</keyword>
<feature type="transmembrane region" description="Helical" evidence="8">
    <location>
        <begin position="360"/>
        <end position="382"/>
    </location>
</feature>
<evidence type="ECO:0000313" key="11">
    <source>
        <dbReference type="Proteomes" id="UP000219374"/>
    </source>
</evidence>
<dbReference type="EMBL" id="OCND01000001">
    <property type="protein sequence ID" value="SOD51616.1"/>
    <property type="molecule type" value="Genomic_DNA"/>
</dbReference>
<comment type="subcellular location">
    <subcellularLocation>
        <location evidence="1">Cell inner membrane</location>
        <topology evidence="1">Multi-pass membrane protein</topology>
    </subcellularLocation>
</comment>
<evidence type="ECO:0000313" key="10">
    <source>
        <dbReference type="EMBL" id="SOD51616.1"/>
    </source>
</evidence>
<feature type="domain" description="Type II secretion system protein GspF" evidence="9">
    <location>
        <begin position="59"/>
        <end position="182"/>
    </location>
</feature>
<evidence type="ECO:0000259" key="9">
    <source>
        <dbReference type="Pfam" id="PF00482"/>
    </source>
</evidence>